<sequence>MGESTTKHKKRLVVIPRRTPSVVVEPPQPIYVTPDKTTCLSAGVVDRLQLPVAFGWSVDDESIIANKITGMLEVIRFCRSIGLPPRKLLSHCT</sequence>
<reference evidence="1 2" key="1">
    <citation type="submission" date="2017-07" db="EMBL/GenBank/DDBJ databases">
        <authorList>
            <person name="Talla V."/>
            <person name="Backstrom N."/>
        </authorList>
    </citation>
    <scope>NUCLEOTIDE SEQUENCE [LARGE SCALE GENOMIC DNA]</scope>
</reference>
<dbReference type="Proteomes" id="UP000324832">
    <property type="component" value="Unassembled WGS sequence"/>
</dbReference>
<protein>
    <submittedName>
        <fullName evidence="1">Uncharacterized protein</fullName>
    </submittedName>
</protein>
<dbReference type="EMBL" id="FZQP02000149">
    <property type="protein sequence ID" value="VVC87649.1"/>
    <property type="molecule type" value="Genomic_DNA"/>
</dbReference>
<organism evidence="1 2">
    <name type="scientific">Leptidea sinapis</name>
    <dbReference type="NCBI Taxonomy" id="189913"/>
    <lineage>
        <taxon>Eukaryota</taxon>
        <taxon>Metazoa</taxon>
        <taxon>Ecdysozoa</taxon>
        <taxon>Arthropoda</taxon>
        <taxon>Hexapoda</taxon>
        <taxon>Insecta</taxon>
        <taxon>Pterygota</taxon>
        <taxon>Neoptera</taxon>
        <taxon>Endopterygota</taxon>
        <taxon>Lepidoptera</taxon>
        <taxon>Glossata</taxon>
        <taxon>Ditrysia</taxon>
        <taxon>Papilionoidea</taxon>
        <taxon>Pieridae</taxon>
        <taxon>Dismorphiinae</taxon>
        <taxon>Leptidea</taxon>
    </lineage>
</organism>
<evidence type="ECO:0000313" key="2">
    <source>
        <dbReference type="Proteomes" id="UP000324832"/>
    </source>
</evidence>
<evidence type="ECO:0000313" key="1">
    <source>
        <dbReference type="EMBL" id="VVC87649.1"/>
    </source>
</evidence>
<proteinExistence type="predicted"/>
<keyword evidence="2" id="KW-1185">Reference proteome</keyword>
<accession>A0A5E4PQL8</accession>
<name>A0A5E4PQL8_9NEOP</name>
<gene>
    <name evidence="1" type="ORF">LSINAPIS_LOCUS1192</name>
</gene>
<dbReference type="AlphaFoldDB" id="A0A5E4PQL8"/>